<keyword evidence="2" id="KW-0812">Transmembrane</keyword>
<organism evidence="8 9">
    <name type="scientific">Rhipicephalus microplus</name>
    <name type="common">Cattle tick</name>
    <name type="synonym">Boophilus microplus</name>
    <dbReference type="NCBI Taxonomy" id="6941"/>
    <lineage>
        <taxon>Eukaryota</taxon>
        <taxon>Metazoa</taxon>
        <taxon>Ecdysozoa</taxon>
        <taxon>Arthropoda</taxon>
        <taxon>Chelicerata</taxon>
        <taxon>Arachnida</taxon>
        <taxon>Acari</taxon>
        <taxon>Parasitiformes</taxon>
        <taxon>Ixodida</taxon>
        <taxon>Ixodoidea</taxon>
        <taxon>Ixodidae</taxon>
        <taxon>Rhipicephalinae</taxon>
        <taxon>Rhipicephalus</taxon>
        <taxon>Boophilus</taxon>
    </lineage>
</organism>
<keyword evidence="6" id="KW-0472">Membrane</keyword>
<dbReference type="Pfam" id="PF25147">
    <property type="entry name" value="Ribophorin_II_C"/>
    <property type="match status" value="1"/>
</dbReference>
<dbReference type="AlphaFoldDB" id="A0A9J6DWD0"/>
<keyword evidence="4" id="KW-0256">Endoplasmic reticulum</keyword>
<dbReference type="InterPro" id="IPR008814">
    <property type="entry name" value="Swp1"/>
</dbReference>
<dbReference type="EMBL" id="JABSTU010000007">
    <property type="protein sequence ID" value="KAH8026501.1"/>
    <property type="molecule type" value="Genomic_DNA"/>
</dbReference>
<protein>
    <recommendedName>
        <fullName evidence="7">Ribophorin II C-terminal domain-containing protein</fullName>
    </recommendedName>
</protein>
<dbReference type="Proteomes" id="UP000821866">
    <property type="component" value="Unassembled WGS sequence"/>
</dbReference>
<evidence type="ECO:0000256" key="4">
    <source>
        <dbReference type="ARBA" id="ARBA00022824"/>
    </source>
</evidence>
<evidence type="ECO:0000256" key="3">
    <source>
        <dbReference type="ARBA" id="ARBA00022729"/>
    </source>
</evidence>
<name>A0A9J6DWD0_RHIMP</name>
<comment type="subcellular location">
    <subcellularLocation>
        <location evidence="1">Endoplasmic reticulum membrane</location>
        <topology evidence="1">Multi-pass membrane protein</topology>
    </subcellularLocation>
</comment>
<accession>A0A9J6DWD0</accession>
<dbReference type="VEuPathDB" id="VectorBase:LOC119169681"/>
<dbReference type="InterPro" id="IPR056790">
    <property type="entry name" value="Ribophorin_II_C"/>
</dbReference>
<keyword evidence="9" id="KW-1185">Reference proteome</keyword>
<evidence type="ECO:0000256" key="5">
    <source>
        <dbReference type="ARBA" id="ARBA00022989"/>
    </source>
</evidence>
<feature type="domain" description="Ribophorin II C-terminal" evidence="7">
    <location>
        <begin position="64"/>
        <end position="114"/>
    </location>
</feature>
<evidence type="ECO:0000313" key="8">
    <source>
        <dbReference type="EMBL" id="KAH8026501.1"/>
    </source>
</evidence>
<evidence type="ECO:0000256" key="2">
    <source>
        <dbReference type="ARBA" id="ARBA00022692"/>
    </source>
</evidence>
<evidence type="ECO:0000259" key="7">
    <source>
        <dbReference type="Pfam" id="PF25147"/>
    </source>
</evidence>
<reference evidence="8" key="2">
    <citation type="submission" date="2021-09" db="EMBL/GenBank/DDBJ databases">
        <authorList>
            <person name="Jia N."/>
            <person name="Wang J."/>
            <person name="Shi W."/>
            <person name="Du L."/>
            <person name="Sun Y."/>
            <person name="Zhan W."/>
            <person name="Jiang J."/>
            <person name="Wang Q."/>
            <person name="Zhang B."/>
            <person name="Ji P."/>
            <person name="Sakyi L.B."/>
            <person name="Cui X."/>
            <person name="Yuan T."/>
            <person name="Jiang B."/>
            <person name="Yang W."/>
            <person name="Lam T.T.-Y."/>
            <person name="Chang Q."/>
            <person name="Ding S."/>
            <person name="Wang X."/>
            <person name="Zhu J."/>
            <person name="Ruan X."/>
            <person name="Zhao L."/>
            <person name="Wei J."/>
            <person name="Que T."/>
            <person name="Du C."/>
            <person name="Cheng J."/>
            <person name="Dai P."/>
            <person name="Han X."/>
            <person name="Huang E."/>
            <person name="Gao Y."/>
            <person name="Liu J."/>
            <person name="Shao H."/>
            <person name="Ye R."/>
            <person name="Li L."/>
            <person name="Wei W."/>
            <person name="Wang X."/>
            <person name="Wang C."/>
            <person name="Huo Q."/>
            <person name="Li W."/>
            <person name="Guo W."/>
            <person name="Chen H."/>
            <person name="Chen S."/>
            <person name="Zhou L."/>
            <person name="Zhou L."/>
            <person name="Ni X."/>
            <person name="Tian J."/>
            <person name="Zhou Y."/>
            <person name="Sheng Y."/>
            <person name="Liu T."/>
            <person name="Pan Y."/>
            <person name="Xia L."/>
            <person name="Li J."/>
            <person name="Zhao F."/>
            <person name="Cao W."/>
        </authorList>
    </citation>
    <scope>NUCLEOTIDE SEQUENCE</scope>
    <source>
        <strain evidence="8">Rmic-2018</strain>
        <tissue evidence="8">Larvae</tissue>
    </source>
</reference>
<dbReference type="GO" id="GO:0006487">
    <property type="term" value="P:protein N-linked glycosylation"/>
    <property type="evidence" value="ECO:0007669"/>
    <property type="project" value="TreeGrafter"/>
</dbReference>
<proteinExistence type="predicted"/>
<evidence type="ECO:0000313" key="9">
    <source>
        <dbReference type="Proteomes" id="UP000821866"/>
    </source>
</evidence>
<keyword evidence="3" id="KW-0732">Signal</keyword>
<evidence type="ECO:0000256" key="6">
    <source>
        <dbReference type="ARBA" id="ARBA00023136"/>
    </source>
</evidence>
<evidence type="ECO:0000256" key="1">
    <source>
        <dbReference type="ARBA" id="ARBA00004477"/>
    </source>
</evidence>
<gene>
    <name evidence="8" type="ORF">HPB51_021113</name>
</gene>
<sequence length="115" mass="12936">MKLALFHGVTENSIVAINGEESEKRVGTSKRSTFPESDILSMVSKMLRSHEQQQSVQLLQRQGSVFDFGKKAIFGLFCCFWLRLNMFTTLKYLAGLGTVTFISGHGMLTQLTQKK</sequence>
<keyword evidence="5" id="KW-1133">Transmembrane helix</keyword>
<reference evidence="8" key="1">
    <citation type="journal article" date="2020" name="Cell">
        <title>Large-Scale Comparative Analyses of Tick Genomes Elucidate Their Genetic Diversity and Vector Capacities.</title>
        <authorList>
            <consortium name="Tick Genome and Microbiome Consortium (TIGMIC)"/>
            <person name="Jia N."/>
            <person name="Wang J."/>
            <person name="Shi W."/>
            <person name="Du L."/>
            <person name="Sun Y."/>
            <person name="Zhan W."/>
            <person name="Jiang J.F."/>
            <person name="Wang Q."/>
            <person name="Zhang B."/>
            <person name="Ji P."/>
            <person name="Bell-Sakyi L."/>
            <person name="Cui X.M."/>
            <person name="Yuan T.T."/>
            <person name="Jiang B.G."/>
            <person name="Yang W.F."/>
            <person name="Lam T.T."/>
            <person name="Chang Q.C."/>
            <person name="Ding S.J."/>
            <person name="Wang X.J."/>
            <person name="Zhu J.G."/>
            <person name="Ruan X.D."/>
            <person name="Zhao L."/>
            <person name="Wei J.T."/>
            <person name="Ye R.Z."/>
            <person name="Que T.C."/>
            <person name="Du C.H."/>
            <person name="Zhou Y.H."/>
            <person name="Cheng J.X."/>
            <person name="Dai P.F."/>
            <person name="Guo W.B."/>
            <person name="Han X.H."/>
            <person name="Huang E.J."/>
            <person name="Li L.F."/>
            <person name="Wei W."/>
            <person name="Gao Y.C."/>
            <person name="Liu J.Z."/>
            <person name="Shao H.Z."/>
            <person name="Wang X."/>
            <person name="Wang C.C."/>
            <person name="Yang T.C."/>
            <person name="Huo Q.B."/>
            <person name="Li W."/>
            <person name="Chen H.Y."/>
            <person name="Chen S.E."/>
            <person name="Zhou L.G."/>
            <person name="Ni X.B."/>
            <person name="Tian J.H."/>
            <person name="Sheng Y."/>
            <person name="Liu T."/>
            <person name="Pan Y.S."/>
            <person name="Xia L.Y."/>
            <person name="Li J."/>
            <person name="Zhao F."/>
            <person name="Cao W.C."/>
        </authorList>
    </citation>
    <scope>NUCLEOTIDE SEQUENCE</scope>
    <source>
        <strain evidence="8">Rmic-2018</strain>
    </source>
</reference>
<comment type="caution">
    <text evidence="8">The sequence shown here is derived from an EMBL/GenBank/DDBJ whole genome shotgun (WGS) entry which is preliminary data.</text>
</comment>
<dbReference type="GO" id="GO:0008250">
    <property type="term" value="C:oligosaccharyltransferase complex"/>
    <property type="evidence" value="ECO:0007669"/>
    <property type="project" value="InterPro"/>
</dbReference>
<dbReference type="PANTHER" id="PTHR12640">
    <property type="entry name" value="RIBOPHORIN II"/>
    <property type="match status" value="1"/>
</dbReference>
<dbReference type="PANTHER" id="PTHR12640:SF0">
    <property type="entry name" value="DOLICHYL-DIPHOSPHOOLIGOSACCHARIDE--PROTEIN GLYCOSYLTRANSFERASE SUBUNIT 2"/>
    <property type="match status" value="1"/>
</dbReference>